<keyword evidence="3" id="KW-1185">Reference proteome</keyword>
<protein>
    <recommendedName>
        <fullName evidence="1">RNase H type-1 domain-containing protein</fullName>
    </recommendedName>
</protein>
<dbReference type="Ensembl" id="ENSGALT00010027552.1">
    <property type="protein sequence ID" value="ENSGALP00010015780.1"/>
    <property type="gene ID" value="ENSGALG00010011510.1"/>
</dbReference>
<proteinExistence type="predicted"/>
<dbReference type="InterPro" id="IPR002156">
    <property type="entry name" value="RNaseH_domain"/>
</dbReference>
<name>A0A8V0Y9X3_CHICK</name>
<reference evidence="2" key="2">
    <citation type="submission" date="2025-08" db="UniProtKB">
        <authorList>
            <consortium name="Ensembl"/>
        </authorList>
    </citation>
    <scope>IDENTIFICATION</scope>
    <source>
        <strain evidence="2">broiler</strain>
    </source>
</reference>
<reference evidence="2" key="3">
    <citation type="submission" date="2025-09" db="UniProtKB">
        <authorList>
            <consortium name="Ensembl"/>
        </authorList>
    </citation>
    <scope>IDENTIFICATION</scope>
    <source>
        <strain evidence="2">broiler</strain>
    </source>
</reference>
<organism evidence="2 3">
    <name type="scientific">Gallus gallus</name>
    <name type="common">Chicken</name>
    <dbReference type="NCBI Taxonomy" id="9031"/>
    <lineage>
        <taxon>Eukaryota</taxon>
        <taxon>Metazoa</taxon>
        <taxon>Chordata</taxon>
        <taxon>Craniata</taxon>
        <taxon>Vertebrata</taxon>
        <taxon>Euteleostomi</taxon>
        <taxon>Archelosauria</taxon>
        <taxon>Archosauria</taxon>
        <taxon>Dinosauria</taxon>
        <taxon>Saurischia</taxon>
        <taxon>Theropoda</taxon>
        <taxon>Coelurosauria</taxon>
        <taxon>Aves</taxon>
        <taxon>Neognathae</taxon>
        <taxon>Galloanserae</taxon>
        <taxon>Galliformes</taxon>
        <taxon>Phasianidae</taxon>
        <taxon>Phasianinae</taxon>
        <taxon>Gallus</taxon>
    </lineage>
</organism>
<evidence type="ECO:0000259" key="1">
    <source>
        <dbReference type="PROSITE" id="PS50879"/>
    </source>
</evidence>
<dbReference type="GO" id="GO:0004523">
    <property type="term" value="F:RNA-DNA hybrid ribonuclease activity"/>
    <property type="evidence" value="ECO:0007669"/>
    <property type="project" value="InterPro"/>
</dbReference>
<evidence type="ECO:0000313" key="2">
    <source>
        <dbReference type="Ensembl" id="ENSGALP00010015780.1"/>
    </source>
</evidence>
<dbReference type="InterPro" id="IPR036397">
    <property type="entry name" value="RNaseH_sf"/>
</dbReference>
<dbReference type="GeneTree" id="ENSGT01030000234917"/>
<dbReference type="InterPro" id="IPR012337">
    <property type="entry name" value="RNaseH-like_sf"/>
</dbReference>
<reference evidence="2" key="1">
    <citation type="submission" date="2020-11" db="EMBL/GenBank/DDBJ databases">
        <title>Gallus gallus (Chicken) genome, bGalGal1, GRCg7b, maternal haplotype autosomes + Z &amp; W.</title>
        <authorList>
            <person name="Warren W."/>
            <person name="Formenti G."/>
            <person name="Fedrigo O."/>
            <person name="Haase B."/>
            <person name="Mountcastle J."/>
            <person name="Balacco J."/>
            <person name="Tracey A."/>
            <person name="Schneider V."/>
            <person name="Okimoto R."/>
            <person name="Cheng H."/>
            <person name="Hawken R."/>
            <person name="Howe K."/>
            <person name="Jarvis E.D."/>
        </authorList>
    </citation>
    <scope>NUCLEOTIDE SEQUENCE [LARGE SCALE GENOMIC DNA]</scope>
    <source>
        <strain evidence="2">Broiler</strain>
    </source>
</reference>
<sequence length="317" mass="36354">MFKGKIPSTHHATDATWSKWIALITQRARMGNFSRPGILEVIMDWPEGKKFETSPGEEVSRAKEAPPYNELPGNEKKYALFTDGSCRIVGKYRRWKAAVWSPVRQVAEAPPYNELPGNEKKYALFTDGSCRIVGKYRRWKAAVWSPVRQVAEATEGKGESSQFAEVKAVQLALDVAEREGWPVLYLYTDSWMVANALWGWLQQWEQNNWQRRGKPIWSAELWKDIAARIKNMVVKVRHVDAHVPKSRATEEQKNNHHVDQAAKIEVAQIDLDWQNKGELFLARWAHETSGHQGRDATHKWARDRGVDLTMDAIAQVI</sequence>
<dbReference type="FunCoup" id="A0A8V0Y9X3">
    <property type="interactions" value="109"/>
</dbReference>
<dbReference type="Gene3D" id="3.30.420.10">
    <property type="entry name" value="Ribonuclease H-like superfamily/Ribonuclease H"/>
    <property type="match status" value="1"/>
</dbReference>
<dbReference type="GO" id="GO:0003676">
    <property type="term" value="F:nucleic acid binding"/>
    <property type="evidence" value="ECO:0007669"/>
    <property type="project" value="InterPro"/>
</dbReference>
<dbReference type="PROSITE" id="PS50879">
    <property type="entry name" value="RNASE_H_1"/>
    <property type="match status" value="1"/>
</dbReference>
<dbReference type="Proteomes" id="UP000000539">
    <property type="component" value="Chromosome W"/>
</dbReference>
<dbReference type="SUPFAM" id="SSF53098">
    <property type="entry name" value="Ribonuclease H-like"/>
    <property type="match status" value="1"/>
</dbReference>
<dbReference type="AlphaFoldDB" id="A0A8V0Y9X3"/>
<dbReference type="Pfam" id="PF00075">
    <property type="entry name" value="RNase_H"/>
    <property type="match status" value="1"/>
</dbReference>
<accession>A0A8V0Y9X3</accession>
<evidence type="ECO:0000313" key="3">
    <source>
        <dbReference type="Proteomes" id="UP000000539"/>
    </source>
</evidence>
<feature type="domain" description="RNase H type-1" evidence="1">
    <location>
        <begin position="118"/>
        <end position="267"/>
    </location>
</feature>